<dbReference type="InterPro" id="IPR044843">
    <property type="entry name" value="Trans_IPPS_bact-type"/>
</dbReference>
<dbReference type="CDD" id="cd00683">
    <property type="entry name" value="Trans_IPPS_HH"/>
    <property type="match status" value="1"/>
</dbReference>
<accession>A0ABP9LYI0</accession>
<dbReference type="PROSITE" id="PS01045">
    <property type="entry name" value="SQUALEN_PHYTOEN_SYN_2"/>
    <property type="match status" value="1"/>
</dbReference>
<protein>
    <submittedName>
        <fullName evidence="2">Presqualene diphosphate synthase HpnD</fullName>
    </submittedName>
</protein>
<dbReference type="PROSITE" id="PS01044">
    <property type="entry name" value="SQUALEN_PHYTOEN_SYN_1"/>
    <property type="match status" value="1"/>
</dbReference>
<dbReference type="Gene3D" id="1.10.600.10">
    <property type="entry name" value="Farnesyl Diphosphate Synthase"/>
    <property type="match status" value="1"/>
</dbReference>
<dbReference type="PANTHER" id="PTHR31480">
    <property type="entry name" value="BIFUNCTIONAL LYCOPENE CYCLASE/PHYTOENE SYNTHASE"/>
    <property type="match status" value="1"/>
</dbReference>
<dbReference type="InterPro" id="IPR002060">
    <property type="entry name" value="Squ/phyt_synthse"/>
</dbReference>
<keyword evidence="3" id="KW-1185">Reference proteome</keyword>
<evidence type="ECO:0000256" key="1">
    <source>
        <dbReference type="ARBA" id="ARBA00022679"/>
    </source>
</evidence>
<dbReference type="SFLD" id="SFLDS00005">
    <property type="entry name" value="Isoprenoid_Synthase_Type_I"/>
    <property type="match status" value="1"/>
</dbReference>
<keyword evidence="1" id="KW-0808">Transferase</keyword>
<dbReference type="EMBL" id="BAABKD010000008">
    <property type="protein sequence ID" value="GAA5087949.1"/>
    <property type="molecule type" value="Genomic_DNA"/>
</dbReference>
<dbReference type="RefSeq" id="WP_345369945.1">
    <property type="nucleotide sequence ID" value="NZ_BAABKD010000008.1"/>
</dbReference>
<gene>
    <name evidence="2" type="primary">hpnD</name>
    <name evidence="2" type="ORF">GCM10023337_08960</name>
</gene>
<comment type="caution">
    <text evidence="2">The sequence shown here is derived from an EMBL/GenBank/DDBJ whole genome shotgun (WGS) entry which is preliminary data.</text>
</comment>
<dbReference type="SFLD" id="SFLDG01212">
    <property type="entry name" value="Phytoene_synthase_like"/>
    <property type="match status" value="1"/>
</dbReference>
<organism evidence="2 3">
    <name type="scientific">Paenalcaligenes hermetiae</name>
    <dbReference type="NCBI Taxonomy" id="1157987"/>
    <lineage>
        <taxon>Bacteria</taxon>
        <taxon>Pseudomonadati</taxon>
        <taxon>Pseudomonadota</taxon>
        <taxon>Betaproteobacteria</taxon>
        <taxon>Burkholderiales</taxon>
        <taxon>Alcaligenaceae</taxon>
        <taxon>Paenalcaligenes</taxon>
    </lineage>
</organism>
<dbReference type="InterPro" id="IPR008949">
    <property type="entry name" value="Isoprenoid_synthase_dom_sf"/>
</dbReference>
<name>A0ABP9LYI0_9BURK</name>
<proteinExistence type="predicted"/>
<dbReference type="Proteomes" id="UP001500227">
    <property type="component" value="Unassembled WGS sequence"/>
</dbReference>
<dbReference type="NCBIfam" id="TIGR03465">
    <property type="entry name" value="HpnD"/>
    <property type="match status" value="1"/>
</dbReference>
<dbReference type="SUPFAM" id="SSF48576">
    <property type="entry name" value="Terpenoid synthases"/>
    <property type="match status" value="1"/>
</dbReference>
<dbReference type="InterPro" id="IPR019845">
    <property type="entry name" value="Squalene/phytoene_synthase_CS"/>
</dbReference>
<evidence type="ECO:0000313" key="3">
    <source>
        <dbReference type="Proteomes" id="UP001500227"/>
    </source>
</evidence>
<dbReference type="Pfam" id="PF00494">
    <property type="entry name" value="SQS_PSY"/>
    <property type="match status" value="1"/>
</dbReference>
<dbReference type="SFLD" id="SFLDG01018">
    <property type="entry name" value="Squalene/Phytoene_Synthase_Lik"/>
    <property type="match status" value="1"/>
</dbReference>
<reference evidence="3" key="1">
    <citation type="journal article" date="2019" name="Int. J. Syst. Evol. Microbiol.">
        <title>The Global Catalogue of Microorganisms (GCM) 10K type strain sequencing project: providing services to taxonomists for standard genome sequencing and annotation.</title>
        <authorList>
            <consortium name="The Broad Institute Genomics Platform"/>
            <consortium name="The Broad Institute Genome Sequencing Center for Infectious Disease"/>
            <person name="Wu L."/>
            <person name="Ma J."/>
        </authorList>
    </citation>
    <scope>NUCLEOTIDE SEQUENCE [LARGE SCALE GENOMIC DNA]</scope>
    <source>
        <strain evidence="3">JCM 18423</strain>
    </source>
</reference>
<sequence length="289" mass="33710">MSPDEYCQNKAAQSGSSFYYAFLFLPPERRKAITALYAFCREVDDVVDETLEPSVARMKLIWWREQVNALYNNPKEATHPVMQALAPHIHTYDLKMTELLAVIDGMEMDLDEVRYQNWDELKNYCWHVASVVGLLSAKIFGQTTTQTSDYAVKLGLAFQLTNIIRDVGDDARRGRIYLPMDDLDRFQVRPVEILDAQHSDRFEALMRYQTERAYGLYKEAMLALPEQDRRAQRPGLLMTAIYYALLEEIARDRWEVLDKRISLTPIRKFWLAWKTWVSGGKPLIKKLSR</sequence>
<dbReference type="InterPro" id="IPR033904">
    <property type="entry name" value="Trans_IPPS_HH"/>
</dbReference>
<dbReference type="InterPro" id="IPR017828">
    <property type="entry name" value="SQ_synth_HpnD-like"/>
</dbReference>
<evidence type="ECO:0000313" key="2">
    <source>
        <dbReference type="EMBL" id="GAA5087949.1"/>
    </source>
</evidence>